<dbReference type="PANTHER" id="PTHR43300">
    <property type="entry name" value="ACETYLTRANSFERASE"/>
    <property type="match status" value="1"/>
</dbReference>
<dbReference type="RefSeq" id="WP_130138102.1">
    <property type="nucleotide sequence ID" value="NZ_SGFE01000006.1"/>
</dbReference>
<dbReference type="Gene3D" id="2.160.10.10">
    <property type="entry name" value="Hexapeptide repeat proteins"/>
    <property type="match status" value="1"/>
</dbReference>
<dbReference type="EMBL" id="SGFE01000006">
    <property type="protein sequence ID" value="RZI33011.1"/>
    <property type="molecule type" value="Genomic_DNA"/>
</dbReference>
<dbReference type="InterPro" id="IPR001451">
    <property type="entry name" value="Hexapep"/>
</dbReference>
<accession>A0A4Q7D453</accession>
<dbReference type="Pfam" id="PF14602">
    <property type="entry name" value="Hexapep_2"/>
    <property type="match status" value="1"/>
</dbReference>
<dbReference type="PANTHER" id="PTHR43300:SF7">
    <property type="entry name" value="UDP-N-ACETYLBACILLOSAMINE N-ACETYLTRANSFERASE"/>
    <property type="match status" value="1"/>
</dbReference>
<organism evidence="4 5">
    <name type="scientific">Pseudomonas orientalis</name>
    <dbReference type="NCBI Taxonomy" id="76758"/>
    <lineage>
        <taxon>Bacteria</taxon>
        <taxon>Pseudomonadati</taxon>
        <taxon>Pseudomonadota</taxon>
        <taxon>Gammaproteobacteria</taxon>
        <taxon>Pseudomonadales</taxon>
        <taxon>Pseudomonadaceae</taxon>
        <taxon>Pseudomonas</taxon>
    </lineage>
</organism>
<protein>
    <submittedName>
        <fullName evidence="4">Acetyltransferase</fullName>
    </submittedName>
</protein>
<feature type="site" description="Increases basicity of active site His" evidence="2">
    <location>
        <position position="139"/>
    </location>
</feature>
<dbReference type="GO" id="GO:0016740">
    <property type="term" value="F:transferase activity"/>
    <property type="evidence" value="ECO:0007669"/>
    <property type="project" value="UniProtKB-KW"/>
</dbReference>
<dbReference type="InterPro" id="IPR020019">
    <property type="entry name" value="AcTrfase_PglD-like"/>
</dbReference>
<evidence type="ECO:0000313" key="5">
    <source>
        <dbReference type="Proteomes" id="UP000293369"/>
    </source>
</evidence>
<proteinExistence type="inferred from homology"/>
<evidence type="ECO:0000313" key="4">
    <source>
        <dbReference type="EMBL" id="RZI33011.1"/>
    </source>
</evidence>
<sequence>MKIYAIVGAGGFGREVAPLVNTMPSIIDQHSFRVIFVVDNSKDQTINGYDVVSRESFLNMEGDKFFNIAIADSKHRQEISEHLISAGITPFTVSALNAVNLSHNTIGQGAVLCPFTTITANAKIGDFFHANIYSYVAHDCVIGNFVTFAPNVHCNGRVVIEDHAYIGTGAIIREGSPDRPIVIGEGAVVGMGSVVTKSVAPYTTVFGNPAKPMRTAQP</sequence>
<evidence type="ECO:0000259" key="3">
    <source>
        <dbReference type="Pfam" id="PF17836"/>
    </source>
</evidence>
<dbReference type="Gene3D" id="3.40.50.20">
    <property type="match status" value="1"/>
</dbReference>
<dbReference type="InterPro" id="IPR050179">
    <property type="entry name" value="Trans_hexapeptide_repeat"/>
</dbReference>
<evidence type="ECO:0000256" key="1">
    <source>
        <dbReference type="ARBA" id="ARBA00007274"/>
    </source>
</evidence>
<dbReference type="AlphaFoldDB" id="A0A4Q7D453"/>
<dbReference type="CDD" id="cd03360">
    <property type="entry name" value="LbH_AT_putative"/>
    <property type="match status" value="1"/>
</dbReference>
<name>A0A4Q7D453_9PSED</name>
<dbReference type="SUPFAM" id="SSF51161">
    <property type="entry name" value="Trimeric LpxA-like enzymes"/>
    <property type="match status" value="1"/>
</dbReference>
<keyword evidence="4" id="KW-0808">Transferase</keyword>
<dbReference type="InterPro" id="IPR011004">
    <property type="entry name" value="Trimer_LpxA-like_sf"/>
</dbReference>
<dbReference type="NCBIfam" id="TIGR03570">
    <property type="entry name" value="NeuD_NnaD"/>
    <property type="match status" value="1"/>
</dbReference>
<comment type="caution">
    <text evidence="4">The sequence shown here is derived from an EMBL/GenBank/DDBJ whole genome shotgun (WGS) entry which is preliminary data.</text>
</comment>
<dbReference type="Pfam" id="PF17836">
    <property type="entry name" value="PglD_N"/>
    <property type="match status" value="1"/>
</dbReference>
<reference evidence="4 5" key="1">
    <citation type="submission" date="2019-02" db="EMBL/GenBank/DDBJ databases">
        <title>Pseudomonas spp from wheat grain.</title>
        <authorList>
            <person name="Cho G.-S."/>
            <person name="Franz C.M.A.P."/>
        </authorList>
    </citation>
    <scope>NUCLEOTIDE SEQUENCE [LARGE SCALE GENOMIC DNA]</scope>
    <source>
        <strain evidence="4 5">133NRW</strain>
    </source>
</reference>
<feature type="active site" description="Proton acceptor" evidence="2">
    <location>
        <position position="138"/>
    </location>
</feature>
<dbReference type="Proteomes" id="UP000293369">
    <property type="component" value="Unassembled WGS sequence"/>
</dbReference>
<gene>
    <name evidence="4" type="ORF">EUX57_04210</name>
</gene>
<feature type="domain" description="PglD N-terminal" evidence="3">
    <location>
        <begin position="5"/>
        <end position="82"/>
    </location>
</feature>
<comment type="similarity">
    <text evidence="1">Belongs to the transferase hexapeptide repeat family.</text>
</comment>
<dbReference type="InterPro" id="IPR041561">
    <property type="entry name" value="PglD_N"/>
</dbReference>
<evidence type="ECO:0000256" key="2">
    <source>
        <dbReference type="PIRSR" id="PIRSR620019-1"/>
    </source>
</evidence>